<feature type="domain" description="TadE-like" evidence="2">
    <location>
        <begin position="18"/>
        <end position="59"/>
    </location>
</feature>
<name>A0ABQ1KGA5_9RHOB</name>
<evidence type="ECO:0000313" key="3">
    <source>
        <dbReference type="EMBL" id="GGB94909.1"/>
    </source>
</evidence>
<keyword evidence="1" id="KW-0472">Membrane</keyword>
<keyword evidence="1" id="KW-1133">Transmembrane helix</keyword>
<dbReference type="Proteomes" id="UP000645462">
    <property type="component" value="Unassembled WGS sequence"/>
</dbReference>
<evidence type="ECO:0000259" key="2">
    <source>
        <dbReference type="Pfam" id="PF07811"/>
    </source>
</evidence>
<organism evidence="3 4">
    <name type="scientific">Marivita lacus</name>
    <dbReference type="NCBI Taxonomy" id="1323742"/>
    <lineage>
        <taxon>Bacteria</taxon>
        <taxon>Pseudomonadati</taxon>
        <taxon>Pseudomonadota</taxon>
        <taxon>Alphaproteobacteria</taxon>
        <taxon>Rhodobacterales</taxon>
        <taxon>Roseobacteraceae</taxon>
        <taxon>Marivita</taxon>
    </lineage>
</organism>
<sequence>MTRLLTRLSQSLRRTDDGSIAVEFALVAPLLLLILAGVVDIGGAAYTKLELDARVTAAAEFALIQPTPGDQAAAQDLAEQLIGLLQGRATETAEVVVNNAAVAQWTGSTVTAMAGSGSANECYCPAVSDGTILWGSAMACGSACSSGATAGQFLHVSAAARHVTMFPGYAFIEEDTVKTSTVLRLP</sequence>
<keyword evidence="4" id="KW-1185">Reference proteome</keyword>
<evidence type="ECO:0000313" key="4">
    <source>
        <dbReference type="Proteomes" id="UP000645462"/>
    </source>
</evidence>
<dbReference type="EMBL" id="BMFC01000002">
    <property type="protein sequence ID" value="GGB94909.1"/>
    <property type="molecule type" value="Genomic_DNA"/>
</dbReference>
<dbReference type="InterPro" id="IPR012495">
    <property type="entry name" value="TadE-like_dom"/>
</dbReference>
<dbReference type="Pfam" id="PF07811">
    <property type="entry name" value="TadE"/>
    <property type="match status" value="1"/>
</dbReference>
<dbReference type="RefSeq" id="WP_188480836.1">
    <property type="nucleotide sequence ID" value="NZ_BMFC01000002.1"/>
</dbReference>
<reference evidence="4" key="1">
    <citation type="journal article" date="2019" name="Int. J. Syst. Evol. Microbiol.">
        <title>The Global Catalogue of Microorganisms (GCM) 10K type strain sequencing project: providing services to taxonomists for standard genome sequencing and annotation.</title>
        <authorList>
            <consortium name="The Broad Institute Genomics Platform"/>
            <consortium name="The Broad Institute Genome Sequencing Center for Infectious Disease"/>
            <person name="Wu L."/>
            <person name="Ma J."/>
        </authorList>
    </citation>
    <scope>NUCLEOTIDE SEQUENCE [LARGE SCALE GENOMIC DNA]</scope>
    <source>
        <strain evidence="4">CGMCC 1.12478</strain>
    </source>
</reference>
<evidence type="ECO:0000256" key="1">
    <source>
        <dbReference type="SAM" id="Phobius"/>
    </source>
</evidence>
<keyword evidence="1" id="KW-0812">Transmembrane</keyword>
<accession>A0ABQ1KGA5</accession>
<gene>
    <name evidence="3" type="ORF">GCM10011363_09440</name>
</gene>
<protein>
    <recommendedName>
        <fullName evidence="2">TadE-like domain-containing protein</fullName>
    </recommendedName>
</protein>
<feature type="transmembrane region" description="Helical" evidence="1">
    <location>
        <begin position="20"/>
        <end position="39"/>
    </location>
</feature>
<comment type="caution">
    <text evidence="3">The sequence shown here is derived from an EMBL/GenBank/DDBJ whole genome shotgun (WGS) entry which is preliminary data.</text>
</comment>
<proteinExistence type="predicted"/>